<evidence type="ECO:0000256" key="4">
    <source>
        <dbReference type="SAM" id="MobiDB-lite"/>
    </source>
</evidence>
<evidence type="ECO:0000256" key="1">
    <source>
        <dbReference type="ARBA" id="ARBA00022679"/>
    </source>
</evidence>
<keyword evidence="7" id="KW-1185">Reference proteome</keyword>
<dbReference type="SUPFAM" id="SSF56204">
    <property type="entry name" value="Hect, E3 ligase catalytic domain"/>
    <property type="match status" value="1"/>
</dbReference>
<evidence type="ECO:0000256" key="3">
    <source>
        <dbReference type="PROSITE-ProRule" id="PRU00104"/>
    </source>
</evidence>
<proteinExistence type="predicted"/>
<sequence>MDDNTLERFLPALGDRVALRHYCGNGNHVKQTRKQNLLEKLRKKIKLGHVSNFSEDAGENEECGSTRKSLIGNKNACKDKRRVELGWMHNGKQVRTKCGGGTRKLAVPKTAGYDDLIQLGKEKNGPEVSFSFKIYDFQECEMPHDITVGGLYESVKLGVLRFYLVTLDLEKSEAASEDLQSSDTPSEQNDDCYTADETYLSSDDEIQFGPVEDPEYNSDDTLSIDEPQEEIPSQSREVAHLVTHEDSAPKMLRLHRVNIIHDMVEQFKDASVVEARLSVIFVDECGIDASGVARDAFSGFWEAFFLNCADGEIECVPALKPEYGKEEWEAVGRILLKGYQDHGFFPVKLSLAFVVCLLHGENKVTPDMLIESFVRFVTPFERDIISSVLEGKEYDRDDLLDMLSRMGGHAVPDGDAIKDTII</sequence>
<keyword evidence="2 3" id="KW-0833">Ubl conjugation pathway</keyword>
<evidence type="ECO:0000259" key="5">
    <source>
        <dbReference type="PROSITE" id="PS50237"/>
    </source>
</evidence>
<organism evidence="6 7">
    <name type="scientific">Phoxinus phoxinus</name>
    <name type="common">Eurasian minnow</name>
    <dbReference type="NCBI Taxonomy" id="58324"/>
    <lineage>
        <taxon>Eukaryota</taxon>
        <taxon>Metazoa</taxon>
        <taxon>Chordata</taxon>
        <taxon>Craniata</taxon>
        <taxon>Vertebrata</taxon>
        <taxon>Euteleostomi</taxon>
        <taxon>Actinopterygii</taxon>
        <taxon>Neopterygii</taxon>
        <taxon>Teleostei</taxon>
        <taxon>Ostariophysi</taxon>
        <taxon>Cypriniformes</taxon>
        <taxon>Leuciscidae</taxon>
        <taxon>Phoxininae</taxon>
        <taxon>Phoxinus</taxon>
    </lineage>
</organism>
<comment type="caution">
    <text evidence="6">The sequence shown here is derived from an EMBL/GenBank/DDBJ whole genome shotgun (WGS) entry which is preliminary data.</text>
</comment>
<dbReference type="AlphaFoldDB" id="A0AAN9HBS5"/>
<evidence type="ECO:0000256" key="2">
    <source>
        <dbReference type="ARBA" id="ARBA00022786"/>
    </source>
</evidence>
<accession>A0AAN9HBS5</accession>
<gene>
    <name evidence="6" type="ORF">R3I93_004622</name>
</gene>
<dbReference type="InterPro" id="IPR035983">
    <property type="entry name" value="Hect_E3_ubiquitin_ligase"/>
</dbReference>
<dbReference type="EMBL" id="JAYKXH010000004">
    <property type="protein sequence ID" value="KAK7172355.1"/>
    <property type="molecule type" value="Genomic_DNA"/>
</dbReference>
<evidence type="ECO:0000313" key="7">
    <source>
        <dbReference type="Proteomes" id="UP001364617"/>
    </source>
</evidence>
<dbReference type="GO" id="GO:0004842">
    <property type="term" value="F:ubiquitin-protein transferase activity"/>
    <property type="evidence" value="ECO:0007669"/>
    <property type="project" value="InterPro"/>
</dbReference>
<evidence type="ECO:0000313" key="6">
    <source>
        <dbReference type="EMBL" id="KAK7172355.1"/>
    </source>
</evidence>
<name>A0AAN9HBS5_9TELE</name>
<comment type="caution">
    <text evidence="3">Lacks conserved residue(s) required for the propagation of feature annotation.</text>
</comment>
<keyword evidence="1" id="KW-0808">Transferase</keyword>
<dbReference type="PROSITE" id="PS50237">
    <property type="entry name" value="HECT"/>
    <property type="match status" value="1"/>
</dbReference>
<feature type="region of interest" description="Disordered" evidence="4">
    <location>
        <begin position="203"/>
        <end position="223"/>
    </location>
</feature>
<dbReference type="Gene3D" id="3.90.1750.10">
    <property type="entry name" value="Hect, E3 ligase catalytic domains"/>
    <property type="match status" value="1"/>
</dbReference>
<reference evidence="6 7" key="1">
    <citation type="submission" date="2024-02" db="EMBL/GenBank/DDBJ databases">
        <title>Chromosome-level genome assembly of the Eurasian Minnow (Phoxinus phoxinus).</title>
        <authorList>
            <person name="Oriowo T.O."/>
            <person name="Martin S."/>
            <person name="Stange M."/>
            <person name="Chrysostomakis Y."/>
            <person name="Brown T."/>
            <person name="Winkler S."/>
            <person name="Kukowka S."/>
            <person name="Myers E.W."/>
            <person name="Bohne A."/>
        </authorList>
    </citation>
    <scope>NUCLEOTIDE SEQUENCE [LARGE SCALE GENOMIC DNA]</scope>
    <source>
        <strain evidence="6">ZFMK-TIS-60720</strain>
        <tissue evidence="6">Whole Organism</tissue>
    </source>
</reference>
<dbReference type="Proteomes" id="UP001364617">
    <property type="component" value="Unassembled WGS sequence"/>
</dbReference>
<feature type="domain" description="HECT" evidence="5">
    <location>
        <begin position="269"/>
        <end position="305"/>
    </location>
</feature>
<dbReference type="InterPro" id="IPR000569">
    <property type="entry name" value="HECT_dom"/>
</dbReference>
<protein>
    <recommendedName>
        <fullName evidence="5">HECT domain-containing protein</fullName>
    </recommendedName>
</protein>